<sequence length="206" mass="22485">MPVATRTVELFGGAMRIRLPTSMVDVSDFRQVPDNQEVYADSTTGASFIIELLSRQRSVANEDAGAFFFHDLANDNGCSLDDIQGCVTTELPPSAYPRLSAVSSSSSGAQRCDFACLTTGMQCISKYTNEEAKKNDVFVGLVVLRFTPPVSTEVLVSLSCPACVHPESSEARVVERLVTEEDRHDILQQATASLEVLEWALFVPEE</sequence>
<evidence type="ECO:0000256" key="3">
    <source>
        <dbReference type="ARBA" id="ARBA00022927"/>
    </source>
</evidence>
<dbReference type="GO" id="GO:0005634">
    <property type="term" value="C:nucleus"/>
    <property type="evidence" value="ECO:0007669"/>
    <property type="project" value="TreeGrafter"/>
</dbReference>
<dbReference type="AlphaFoldDB" id="A0A0N1PBA3"/>
<name>A0A0N1PBA3_LEPSE</name>
<dbReference type="InterPro" id="IPR016123">
    <property type="entry name" value="Mog1/PsbP_a/b/a-sand"/>
</dbReference>
<dbReference type="GO" id="GO:0031267">
    <property type="term" value="F:small GTPase binding"/>
    <property type="evidence" value="ECO:0007669"/>
    <property type="project" value="TreeGrafter"/>
</dbReference>
<protein>
    <submittedName>
        <fullName evidence="4">Putative Ran-binding protein</fullName>
    </submittedName>
</protein>
<dbReference type="VEuPathDB" id="TriTrypDB:Lsey_0174_0020"/>
<keyword evidence="3" id="KW-0653">Protein transport</keyword>
<organism evidence="4 5">
    <name type="scientific">Leptomonas seymouri</name>
    <dbReference type="NCBI Taxonomy" id="5684"/>
    <lineage>
        <taxon>Eukaryota</taxon>
        <taxon>Discoba</taxon>
        <taxon>Euglenozoa</taxon>
        <taxon>Kinetoplastea</taxon>
        <taxon>Metakinetoplastina</taxon>
        <taxon>Trypanosomatida</taxon>
        <taxon>Trypanosomatidae</taxon>
        <taxon>Leishmaniinae</taxon>
        <taxon>Leptomonas</taxon>
    </lineage>
</organism>
<evidence type="ECO:0000256" key="2">
    <source>
        <dbReference type="ARBA" id="ARBA00022448"/>
    </source>
</evidence>
<comment type="similarity">
    <text evidence="1">Belongs to the MOG1 family.</text>
</comment>
<gene>
    <name evidence="4" type="ORF">ABL78_5291</name>
</gene>
<keyword evidence="2" id="KW-0813">Transport</keyword>
<dbReference type="GO" id="GO:0006606">
    <property type="term" value="P:protein import into nucleus"/>
    <property type="evidence" value="ECO:0007669"/>
    <property type="project" value="TreeGrafter"/>
</dbReference>
<dbReference type="PANTHER" id="PTHR15837">
    <property type="entry name" value="RAN GUANINE NUCLEOTIDE RELEASE FACTOR"/>
    <property type="match status" value="1"/>
</dbReference>
<proteinExistence type="inferred from homology"/>
<accession>A0A0N1PBA3</accession>
<evidence type="ECO:0000313" key="4">
    <source>
        <dbReference type="EMBL" id="KPI85641.1"/>
    </source>
</evidence>
<dbReference type="EMBL" id="LJSK01000174">
    <property type="protein sequence ID" value="KPI85641.1"/>
    <property type="molecule type" value="Genomic_DNA"/>
</dbReference>
<reference evidence="4 5" key="1">
    <citation type="journal article" date="2015" name="PLoS Pathog.">
        <title>Leptomonas seymouri: Adaptations to the Dixenous Life Cycle Analyzed by Genome Sequencing, Transcriptome Profiling and Co-infection with Leishmania donovani.</title>
        <authorList>
            <person name="Kraeva N."/>
            <person name="Butenko A."/>
            <person name="Hlavacova J."/>
            <person name="Kostygov A."/>
            <person name="Myskova J."/>
            <person name="Grybchuk D."/>
            <person name="Lestinova T."/>
            <person name="Votypka J."/>
            <person name="Volf P."/>
            <person name="Opperdoes F."/>
            <person name="Flegontov P."/>
            <person name="Lukes J."/>
            <person name="Yurchenko V."/>
        </authorList>
    </citation>
    <scope>NUCLEOTIDE SEQUENCE [LARGE SCALE GENOMIC DNA]</scope>
    <source>
        <strain evidence="4 5">ATCC 30220</strain>
    </source>
</reference>
<keyword evidence="5" id="KW-1185">Reference proteome</keyword>
<evidence type="ECO:0000256" key="1">
    <source>
        <dbReference type="ARBA" id="ARBA00010307"/>
    </source>
</evidence>
<dbReference type="InterPro" id="IPR007681">
    <property type="entry name" value="Mog1"/>
</dbReference>
<dbReference type="OMA" id="ECSSAWM"/>
<comment type="caution">
    <text evidence="4">The sequence shown here is derived from an EMBL/GenBank/DDBJ whole genome shotgun (WGS) entry which is preliminary data.</text>
</comment>
<dbReference type="OrthoDB" id="10255285at2759"/>
<dbReference type="GO" id="GO:0005085">
    <property type="term" value="F:guanyl-nucleotide exchange factor activity"/>
    <property type="evidence" value="ECO:0007669"/>
    <property type="project" value="TreeGrafter"/>
</dbReference>
<dbReference type="SUPFAM" id="SSF55724">
    <property type="entry name" value="Mog1p/PsbP-like"/>
    <property type="match status" value="1"/>
</dbReference>
<dbReference type="Proteomes" id="UP000038009">
    <property type="component" value="Unassembled WGS sequence"/>
</dbReference>
<dbReference type="PANTHER" id="PTHR15837:SF0">
    <property type="entry name" value="RAN GUANINE NUCLEOTIDE RELEASE FACTOR"/>
    <property type="match status" value="1"/>
</dbReference>
<dbReference type="Pfam" id="PF04603">
    <property type="entry name" value="Mog1"/>
    <property type="match status" value="1"/>
</dbReference>
<evidence type="ECO:0000313" key="5">
    <source>
        <dbReference type="Proteomes" id="UP000038009"/>
    </source>
</evidence>
<dbReference type="Gene3D" id="3.40.1000.10">
    <property type="entry name" value="Mog1/PsbP, alpha/beta/alpha sandwich"/>
    <property type="match status" value="1"/>
</dbReference>